<dbReference type="Pfam" id="PF07883">
    <property type="entry name" value="Cupin_2"/>
    <property type="match status" value="1"/>
</dbReference>
<organism evidence="3 4">
    <name type="scientific">Corallincola platygyrae</name>
    <dbReference type="NCBI Taxonomy" id="1193278"/>
    <lineage>
        <taxon>Bacteria</taxon>
        <taxon>Pseudomonadati</taxon>
        <taxon>Pseudomonadota</taxon>
        <taxon>Gammaproteobacteria</taxon>
        <taxon>Alteromonadales</taxon>
        <taxon>Psychromonadaceae</taxon>
        <taxon>Corallincola</taxon>
    </lineage>
</organism>
<evidence type="ECO:0000313" key="3">
    <source>
        <dbReference type="EMBL" id="MFD2096277.1"/>
    </source>
</evidence>
<accession>A0ABW4XL40</accession>
<dbReference type="InterPro" id="IPR014710">
    <property type="entry name" value="RmlC-like_jellyroll"/>
</dbReference>
<dbReference type="InterPro" id="IPR051610">
    <property type="entry name" value="GPI/OXD"/>
</dbReference>
<gene>
    <name evidence="3" type="ORF">ACFSJ3_09810</name>
</gene>
<protein>
    <submittedName>
        <fullName evidence="3">Cupin domain-containing protein</fullName>
    </submittedName>
</protein>
<dbReference type="InterPro" id="IPR013096">
    <property type="entry name" value="Cupin_2"/>
</dbReference>
<dbReference type="Proteomes" id="UP001597380">
    <property type="component" value="Unassembled WGS sequence"/>
</dbReference>
<dbReference type="PANTHER" id="PTHR35848">
    <property type="entry name" value="OXALATE-BINDING PROTEIN"/>
    <property type="match status" value="1"/>
</dbReference>
<keyword evidence="4" id="KW-1185">Reference proteome</keyword>
<dbReference type="Gene3D" id="2.60.120.10">
    <property type="entry name" value="Jelly Rolls"/>
    <property type="match status" value="1"/>
</dbReference>
<comment type="caution">
    <text evidence="3">The sequence shown here is derived from an EMBL/GenBank/DDBJ whole genome shotgun (WGS) entry which is preliminary data.</text>
</comment>
<evidence type="ECO:0000259" key="2">
    <source>
        <dbReference type="Pfam" id="PF07883"/>
    </source>
</evidence>
<evidence type="ECO:0000313" key="4">
    <source>
        <dbReference type="Proteomes" id="UP001597380"/>
    </source>
</evidence>
<feature type="domain" description="Cupin type-2" evidence="2">
    <location>
        <begin position="89"/>
        <end position="158"/>
    </location>
</feature>
<dbReference type="InterPro" id="IPR011051">
    <property type="entry name" value="RmlC_Cupin_sf"/>
</dbReference>
<name>A0ABW4XL40_9GAMM</name>
<dbReference type="SUPFAM" id="SSF51182">
    <property type="entry name" value="RmlC-like cupins"/>
    <property type="match status" value="1"/>
</dbReference>
<sequence length="163" mass="18270">MKLSRYVYTEQEFHQIDETPVYHQAVDSAVFKRGEEVATVKYHPCHPNPDFEDYRKGEGTVWTKWLFSEDANKAEGLSECGINMFADFYMEPGSSIGLHQHSDKEEIYYVLEGSVTMLVEDPEHGSSEVTLMPGDAHLVKLGQSHAAVASSEGARIVTVSVTR</sequence>
<dbReference type="RefSeq" id="WP_345339344.1">
    <property type="nucleotide sequence ID" value="NZ_BAABLI010000008.1"/>
</dbReference>
<proteinExistence type="predicted"/>
<keyword evidence="1" id="KW-0479">Metal-binding</keyword>
<dbReference type="EMBL" id="JBHUHT010000012">
    <property type="protein sequence ID" value="MFD2096277.1"/>
    <property type="molecule type" value="Genomic_DNA"/>
</dbReference>
<evidence type="ECO:0000256" key="1">
    <source>
        <dbReference type="ARBA" id="ARBA00022723"/>
    </source>
</evidence>
<reference evidence="4" key="1">
    <citation type="journal article" date="2019" name="Int. J. Syst. Evol. Microbiol.">
        <title>The Global Catalogue of Microorganisms (GCM) 10K type strain sequencing project: providing services to taxonomists for standard genome sequencing and annotation.</title>
        <authorList>
            <consortium name="The Broad Institute Genomics Platform"/>
            <consortium name="The Broad Institute Genome Sequencing Center for Infectious Disease"/>
            <person name="Wu L."/>
            <person name="Ma J."/>
        </authorList>
    </citation>
    <scope>NUCLEOTIDE SEQUENCE [LARGE SCALE GENOMIC DNA]</scope>
    <source>
        <strain evidence="4">CGMCC 1.10992</strain>
    </source>
</reference>